<evidence type="ECO:0000256" key="5">
    <source>
        <dbReference type="ARBA" id="ARBA00022692"/>
    </source>
</evidence>
<keyword evidence="3" id="KW-0813">Transport</keyword>
<dbReference type="GO" id="GO:0015288">
    <property type="term" value="F:porin activity"/>
    <property type="evidence" value="ECO:0007669"/>
    <property type="project" value="UniProtKB-KW"/>
</dbReference>
<keyword evidence="6" id="KW-0732">Signal</keyword>
<accession>A0A7W8P023</accession>
<evidence type="ECO:0000256" key="10">
    <source>
        <dbReference type="ARBA" id="ARBA00023237"/>
    </source>
</evidence>
<dbReference type="GO" id="GO:0046930">
    <property type="term" value="C:pore complex"/>
    <property type="evidence" value="ECO:0007669"/>
    <property type="project" value="UniProtKB-KW"/>
</dbReference>
<name>A0A7W8P023_9BURK</name>
<evidence type="ECO:0000256" key="1">
    <source>
        <dbReference type="ARBA" id="ARBA00004571"/>
    </source>
</evidence>
<sequence>MVSSHAEYPIDVFEEDLILRHAIACLLNTVREALTISVGVTAAWLGGALLLYAHGAGAVTDIDTGTGAASASGTNAGFVSLYGVIDTSVEITDPGSGWVARMDSGAYRGSRVGLHGAEPLGGGNAIVFTLENGFGSTDGSLQVPGSIFNRQAWIGASGGWGELRFGRQYSPIYIPFKGDLDAFGAGTIASGLNNLSKITPYANNAVAYLSPRIAGFSATLMMAMRDPSEKDGNGIDGYYVTASYRFDQLHLLYARQQTHGAGALRANLGGANYAFGKLRVWLSFSNGDGGAPVYHGAGGSLSAQYSFSNNARASLGYAHVRDYTTPGGSADQFSAAFEYSMSPTLLLYFSAAYLANHDDSSFTLRGVNVTGLPVAYPGAPVAGVQFGVIERF</sequence>
<dbReference type="Pfam" id="PF13609">
    <property type="entry name" value="Porin_4"/>
    <property type="match status" value="1"/>
</dbReference>
<keyword evidence="7" id="KW-0406">Ion transport</keyword>
<dbReference type="InterPro" id="IPR023614">
    <property type="entry name" value="Porin_dom_sf"/>
</dbReference>
<reference evidence="12 13" key="1">
    <citation type="submission" date="2020-08" db="EMBL/GenBank/DDBJ databases">
        <title>Genomic Encyclopedia of Type Strains, Phase IV (KMG-V): Genome sequencing to study the core and pangenomes of soil and plant-associated prokaryotes.</title>
        <authorList>
            <person name="Whitman W."/>
        </authorList>
    </citation>
    <scope>NUCLEOTIDE SEQUENCE [LARGE SCALE GENOMIC DNA]</scope>
    <source>
        <strain evidence="12 13">JPY162</strain>
    </source>
</reference>
<keyword evidence="10" id="KW-0998">Cell outer membrane</keyword>
<keyword evidence="5" id="KW-0812">Transmembrane</keyword>
<evidence type="ECO:0000256" key="4">
    <source>
        <dbReference type="ARBA" id="ARBA00022452"/>
    </source>
</evidence>
<keyword evidence="9" id="KW-0472">Membrane</keyword>
<dbReference type="RefSeq" id="WP_184225241.1">
    <property type="nucleotide sequence ID" value="NZ_JACHDE010000001.1"/>
</dbReference>
<dbReference type="GO" id="GO:0034220">
    <property type="term" value="P:monoatomic ion transmembrane transport"/>
    <property type="evidence" value="ECO:0007669"/>
    <property type="project" value="InterPro"/>
</dbReference>
<evidence type="ECO:0000256" key="7">
    <source>
        <dbReference type="ARBA" id="ARBA00023065"/>
    </source>
</evidence>
<evidence type="ECO:0000256" key="6">
    <source>
        <dbReference type="ARBA" id="ARBA00022729"/>
    </source>
</evidence>
<dbReference type="InterPro" id="IPR033900">
    <property type="entry name" value="Gram_neg_porin_domain"/>
</dbReference>
<dbReference type="CDD" id="cd00342">
    <property type="entry name" value="gram_neg_porins"/>
    <property type="match status" value="1"/>
</dbReference>
<dbReference type="AlphaFoldDB" id="A0A7W8P023"/>
<evidence type="ECO:0000313" key="12">
    <source>
        <dbReference type="EMBL" id="MBB5398581.1"/>
    </source>
</evidence>
<dbReference type="SUPFAM" id="SSF56935">
    <property type="entry name" value="Porins"/>
    <property type="match status" value="1"/>
</dbReference>
<dbReference type="PRINTS" id="PR00182">
    <property type="entry name" value="ECOLNEIPORIN"/>
</dbReference>
<evidence type="ECO:0000256" key="3">
    <source>
        <dbReference type="ARBA" id="ARBA00022448"/>
    </source>
</evidence>
<dbReference type="InterPro" id="IPR001702">
    <property type="entry name" value="Porin_Gram-ve"/>
</dbReference>
<evidence type="ECO:0000256" key="9">
    <source>
        <dbReference type="ARBA" id="ARBA00023136"/>
    </source>
</evidence>
<dbReference type="InterPro" id="IPR050298">
    <property type="entry name" value="Gram-neg_bact_OMP"/>
</dbReference>
<dbReference type="EMBL" id="JACHDE010000001">
    <property type="protein sequence ID" value="MBB5398581.1"/>
    <property type="molecule type" value="Genomic_DNA"/>
</dbReference>
<proteinExistence type="predicted"/>
<evidence type="ECO:0000256" key="2">
    <source>
        <dbReference type="ARBA" id="ARBA00011233"/>
    </source>
</evidence>
<evidence type="ECO:0000313" key="13">
    <source>
        <dbReference type="Proteomes" id="UP000592820"/>
    </source>
</evidence>
<dbReference type="PANTHER" id="PTHR34501:SF9">
    <property type="entry name" value="MAJOR OUTER MEMBRANE PROTEIN P.IA"/>
    <property type="match status" value="1"/>
</dbReference>
<protein>
    <submittedName>
        <fullName evidence="12">Putative porin</fullName>
    </submittedName>
</protein>
<feature type="domain" description="Porin" evidence="11">
    <location>
        <begin position="67"/>
        <end position="358"/>
    </location>
</feature>
<dbReference type="PANTHER" id="PTHR34501">
    <property type="entry name" value="PROTEIN YDDL-RELATED"/>
    <property type="match status" value="1"/>
</dbReference>
<organism evidence="12 13">
    <name type="scientific">Paraburkholderia youngii</name>
    <dbReference type="NCBI Taxonomy" id="2782701"/>
    <lineage>
        <taxon>Bacteria</taxon>
        <taxon>Pseudomonadati</taxon>
        <taxon>Pseudomonadota</taxon>
        <taxon>Betaproteobacteria</taxon>
        <taxon>Burkholderiales</taxon>
        <taxon>Burkholderiaceae</taxon>
        <taxon>Paraburkholderia</taxon>
    </lineage>
</organism>
<comment type="subunit">
    <text evidence="2">Homotrimer.</text>
</comment>
<evidence type="ECO:0000256" key="8">
    <source>
        <dbReference type="ARBA" id="ARBA00023114"/>
    </source>
</evidence>
<gene>
    <name evidence="12" type="ORF">HDG41_000617</name>
</gene>
<comment type="caution">
    <text evidence="12">The sequence shown here is derived from an EMBL/GenBank/DDBJ whole genome shotgun (WGS) entry which is preliminary data.</text>
</comment>
<evidence type="ECO:0000259" key="11">
    <source>
        <dbReference type="Pfam" id="PF13609"/>
    </source>
</evidence>
<keyword evidence="8" id="KW-0626">Porin</keyword>
<dbReference type="PRINTS" id="PR00184">
    <property type="entry name" value="NEISSPPORIN"/>
</dbReference>
<comment type="subcellular location">
    <subcellularLocation>
        <location evidence="1">Cell outer membrane</location>
        <topology evidence="1">Multi-pass membrane protein</topology>
    </subcellularLocation>
</comment>
<dbReference type="InterPro" id="IPR002299">
    <property type="entry name" value="Porin_Neis"/>
</dbReference>
<keyword evidence="4" id="KW-1134">Transmembrane beta strand</keyword>
<dbReference type="GO" id="GO:0009279">
    <property type="term" value="C:cell outer membrane"/>
    <property type="evidence" value="ECO:0007669"/>
    <property type="project" value="UniProtKB-SubCell"/>
</dbReference>
<dbReference type="Proteomes" id="UP000592820">
    <property type="component" value="Unassembled WGS sequence"/>
</dbReference>
<dbReference type="Gene3D" id="2.40.160.10">
    <property type="entry name" value="Porin"/>
    <property type="match status" value="1"/>
</dbReference>